<name>A0A919MYC0_9ACTN</name>
<sequence>MPGDNEEIRVVLSAFEAEAKKWEELADLMLAAKNKITPLTLEPSAFFCGNPASAVLLSQTYDEIHGLLVTLTTAAEAEFDQIAGALRIARDEYDGTDNTSAAAFVRIYGE</sequence>
<accession>A0A919MYC0</accession>
<dbReference type="AlphaFoldDB" id="A0A919MYC0"/>
<gene>
    <name evidence="1" type="ORF">Ari01nite_74630</name>
</gene>
<evidence type="ECO:0000313" key="1">
    <source>
        <dbReference type="EMBL" id="GIE99998.1"/>
    </source>
</evidence>
<dbReference type="RefSeq" id="WP_203787252.1">
    <property type="nucleotide sequence ID" value="NZ_BOMV01000078.1"/>
</dbReference>
<dbReference type="Proteomes" id="UP000636960">
    <property type="component" value="Unassembled WGS sequence"/>
</dbReference>
<keyword evidence="2" id="KW-1185">Reference proteome</keyword>
<comment type="caution">
    <text evidence="1">The sequence shown here is derived from an EMBL/GenBank/DDBJ whole genome shotgun (WGS) entry which is preliminary data.</text>
</comment>
<organism evidence="1 2">
    <name type="scientific">Paractinoplanes rishiriensis</name>
    <dbReference type="NCBI Taxonomy" id="1050105"/>
    <lineage>
        <taxon>Bacteria</taxon>
        <taxon>Bacillati</taxon>
        <taxon>Actinomycetota</taxon>
        <taxon>Actinomycetes</taxon>
        <taxon>Micromonosporales</taxon>
        <taxon>Micromonosporaceae</taxon>
        <taxon>Paractinoplanes</taxon>
    </lineage>
</organism>
<evidence type="ECO:0000313" key="2">
    <source>
        <dbReference type="Proteomes" id="UP000636960"/>
    </source>
</evidence>
<dbReference type="EMBL" id="BOMV01000078">
    <property type="protein sequence ID" value="GIE99998.1"/>
    <property type="molecule type" value="Genomic_DNA"/>
</dbReference>
<protein>
    <submittedName>
        <fullName evidence="1">Uncharacterized protein</fullName>
    </submittedName>
</protein>
<reference evidence="1" key="1">
    <citation type="submission" date="2021-01" db="EMBL/GenBank/DDBJ databases">
        <title>Whole genome shotgun sequence of Actinoplanes rishiriensis NBRC 108556.</title>
        <authorList>
            <person name="Komaki H."/>
            <person name="Tamura T."/>
        </authorList>
    </citation>
    <scope>NUCLEOTIDE SEQUENCE</scope>
    <source>
        <strain evidence="1">NBRC 108556</strain>
    </source>
</reference>
<proteinExistence type="predicted"/>